<dbReference type="EMBL" id="BNAG01000005">
    <property type="protein sequence ID" value="GHE74709.1"/>
    <property type="molecule type" value="Genomic_DNA"/>
</dbReference>
<evidence type="ECO:0008006" key="3">
    <source>
        <dbReference type="Google" id="ProtNLM"/>
    </source>
</evidence>
<comment type="caution">
    <text evidence="1">The sequence shown here is derived from an EMBL/GenBank/DDBJ whole genome shotgun (WGS) entry which is preliminary data.</text>
</comment>
<gene>
    <name evidence="1" type="ORF">GCM10011340_34300</name>
</gene>
<accession>A0ABQ3I9N4</accession>
<dbReference type="Proteomes" id="UP000658258">
    <property type="component" value="Unassembled WGS sequence"/>
</dbReference>
<dbReference type="RefSeq" id="WP_189631533.1">
    <property type="nucleotide sequence ID" value="NZ_BNAG01000005.1"/>
</dbReference>
<sequence>MSNWQTVYSTTLPHQAEIVKDLLINAGLAAIVFNLQDHSYRIGSLEVKVKREDVLRAIKLINEDISFSHE</sequence>
<keyword evidence="2" id="KW-1185">Reference proteome</keyword>
<evidence type="ECO:0000313" key="2">
    <source>
        <dbReference type="Proteomes" id="UP000658258"/>
    </source>
</evidence>
<organism evidence="1 2">
    <name type="scientific">Roseivirga thermotolerans</name>
    <dbReference type="NCBI Taxonomy" id="1758176"/>
    <lineage>
        <taxon>Bacteria</taxon>
        <taxon>Pseudomonadati</taxon>
        <taxon>Bacteroidota</taxon>
        <taxon>Cytophagia</taxon>
        <taxon>Cytophagales</taxon>
        <taxon>Roseivirgaceae</taxon>
        <taxon>Roseivirga</taxon>
    </lineage>
</organism>
<protein>
    <recommendedName>
        <fullName evidence="3">DUF2007 domain-containing protein</fullName>
    </recommendedName>
</protein>
<name>A0ABQ3I9N4_9BACT</name>
<evidence type="ECO:0000313" key="1">
    <source>
        <dbReference type="EMBL" id="GHE74709.1"/>
    </source>
</evidence>
<reference evidence="2" key="1">
    <citation type="journal article" date="2019" name="Int. J. Syst. Evol. Microbiol.">
        <title>The Global Catalogue of Microorganisms (GCM) 10K type strain sequencing project: providing services to taxonomists for standard genome sequencing and annotation.</title>
        <authorList>
            <consortium name="The Broad Institute Genomics Platform"/>
            <consortium name="The Broad Institute Genome Sequencing Center for Infectious Disease"/>
            <person name="Wu L."/>
            <person name="Ma J."/>
        </authorList>
    </citation>
    <scope>NUCLEOTIDE SEQUENCE [LARGE SCALE GENOMIC DNA]</scope>
    <source>
        <strain evidence="2">CGMCC 1.15111</strain>
    </source>
</reference>
<proteinExistence type="predicted"/>